<dbReference type="SUPFAM" id="SSF48452">
    <property type="entry name" value="TPR-like"/>
    <property type="match status" value="1"/>
</dbReference>
<dbReference type="InterPro" id="IPR053137">
    <property type="entry name" value="NLR-like"/>
</dbReference>
<protein>
    <submittedName>
        <fullName evidence="2">Uncharacterized protein</fullName>
    </submittedName>
</protein>
<dbReference type="EMBL" id="BRYA01001125">
    <property type="protein sequence ID" value="GMI39304.1"/>
    <property type="molecule type" value="Genomic_DNA"/>
</dbReference>
<accession>A0A9W7G9Y4</accession>
<dbReference type="Proteomes" id="UP001165065">
    <property type="component" value="Unassembled WGS sequence"/>
</dbReference>
<dbReference type="PANTHER" id="PTHR46082">
    <property type="entry name" value="ATP/GTP-BINDING PROTEIN-RELATED"/>
    <property type="match status" value="1"/>
</dbReference>
<dbReference type="OrthoDB" id="43776at2759"/>
<comment type="caution">
    <text evidence="2">The sequence shown here is derived from an EMBL/GenBank/DDBJ whole genome shotgun (WGS) entry which is preliminary data.</text>
</comment>
<dbReference type="AlphaFoldDB" id="A0A9W7G9Y4"/>
<evidence type="ECO:0000313" key="2">
    <source>
        <dbReference type="EMBL" id="GMI39304.1"/>
    </source>
</evidence>
<name>A0A9W7G9Y4_9STRA</name>
<evidence type="ECO:0000313" key="3">
    <source>
        <dbReference type="Proteomes" id="UP001165065"/>
    </source>
</evidence>
<sequence>MFGFGCNPAESTPTGTTQTNSSPNPPILQCVTCSTLLSYPSLLNNLSEQAGKHPTCRVCGQRVTEEFGWNFLDPNDFKGLKLVVLEPASDQAEDEGDDDKERQLKLPLHAPRNKRFNDGCANLARGEYTLAEENFHRAYSSFRSTEGPLSGDCLDAGMNLGVVLRIVGRYEESEKYLKESYEGSRKVWGDQHVKTANCMQNLALLSEARGLHFDAKAIYDKCIALYTTLLGPSHLSTLEARCNSLGNIFHLGEKFAATRGMEKVLQEKKKKLGEFNVSTLNAADNLACMYMKSHDKEDFKLAGELFKSVEDNLISRLGEEHFEVAKTRENMSIWYAKSGMLREAVEYKLKATVVYEKVMGEKCEKVQQMKHWMMTWENRMKFFQATGNKRAK</sequence>
<gene>
    <name evidence="2" type="ORF">TrCOL_g8214</name>
</gene>
<dbReference type="PANTHER" id="PTHR46082:SF6">
    <property type="entry name" value="AAA+ ATPASE DOMAIN-CONTAINING PROTEIN-RELATED"/>
    <property type="match status" value="1"/>
</dbReference>
<evidence type="ECO:0000256" key="1">
    <source>
        <dbReference type="SAM" id="MobiDB-lite"/>
    </source>
</evidence>
<dbReference type="Gene3D" id="1.25.40.10">
    <property type="entry name" value="Tetratricopeptide repeat domain"/>
    <property type="match status" value="2"/>
</dbReference>
<dbReference type="InterPro" id="IPR011990">
    <property type="entry name" value="TPR-like_helical_dom_sf"/>
</dbReference>
<reference evidence="3" key="1">
    <citation type="journal article" date="2023" name="Commun. Biol.">
        <title>Genome analysis of Parmales, the sister group of diatoms, reveals the evolutionary specialization of diatoms from phago-mixotrophs to photoautotrophs.</title>
        <authorList>
            <person name="Ban H."/>
            <person name="Sato S."/>
            <person name="Yoshikawa S."/>
            <person name="Yamada K."/>
            <person name="Nakamura Y."/>
            <person name="Ichinomiya M."/>
            <person name="Sato N."/>
            <person name="Blanc-Mathieu R."/>
            <person name="Endo H."/>
            <person name="Kuwata A."/>
            <person name="Ogata H."/>
        </authorList>
    </citation>
    <scope>NUCLEOTIDE SEQUENCE [LARGE SCALE GENOMIC DNA]</scope>
</reference>
<organism evidence="2 3">
    <name type="scientific">Triparma columacea</name>
    <dbReference type="NCBI Taxonomy" id="722753"/>
    <lineage>
        <taxon>Eukaryota</taxon>
        <taxon>Sar</taxon>
        <taxon>Stramenopiles</taxon>
        <taxon>Ochrophyta</taxon>
        <taxon>Bolidophyceae</taxon>
        <taxon>Parmales</taxon>
        <taxon>Triparmaceae</taxon>
        <taxon>Triparma</taxon>
    </lineage>
</organism>
<feature type="compositionally biased region" description="Polar residues" evidence="1">
    <location>
        <begin position="9"/>
        <end position="22"/>
    </location>
</feature>
<feature type="region of interest" description="Disordered" evidence="1">
    <location>
        <begin position="1"/>
        <end position="23"/>
    </location>
</feature>
<dbReference type="Pfam" id="PF13424">
    <property type="entry name" value="TPR_12"/>
    <property type="match status" value="1"/>
</dbReference>
<keyword evidence="3" id="KW-1185">Reference proteome</keyword>
<proteinExistence type="predicted"/>